<organism evidence="4">
    <name type="scientific">Diabrotica virgifera virgifera</name>
    <name type="common">western corn rootworm</name>
    <dbReference type="NCBI Taxonomy" id="50390"/>
    <lineage>
        <taxon>Eukaryota</taxon>
        <taxon>Metazoa</taxon>
        <taxon>Ecdysozoa</taxon>
        <taxon>Arthropoda</taxon>
        <taxon>Hexapoda</taxon>
        <taxon>Insecta</taxon>
        <taxon>Pterygota</taxon>
        <taxon>Neoptera</taxon>
        <taxon>Endopterygota</taxon>
        <taxon>Coleoptera</taxon>
        <taxon>Polyphaga</taxon>
        <taxon>Cucujiformia</taxon>
        <taxon>Chrysomeloidea</taxon>
        <taxon>Chrysomelidae</taxon>
        <taxon>Galerucinae</taxon>
        <taxon>Diabroticina</taxon>
        <taxon>Diabroticites</taxon>
        <taxon>Diabrotica</taxon>
    </lineage>
</organism>
<evidence type="ECO:0000256" key="2">
    <source>
        <dbReference type="ARBA" id="ARBA00022448"/>
    </source>
</evidence>
<dbReference type="Pfam" id="PF12624">
    <property type="entry name" value="VPS13_N"/>
    <property type="match status" value="1"/>
</dbReference>
<dbReference type="GO" id="GO:0006623">
    <property type="term" value="P:protein targeting to vacuole"/>
    <property type="evidence" value="ECO:0007669"/>
    <property type="project" value="TreeGrafter"/>
</dbReference>
<evidence type="ECO:0000259" key="3">
    <source>
        <dbReference type="Pfam" id="PF12624"/>
    </source>
</evidence>
<protein>
    <submittedName>
        <fullName evidence="4">Vacuolar protein sorting-associated protein 13-like</fullName>
    </submittedName>
</protein>
<dbReference type="RefSeq" id="XP_028135033.1">
    <property type="nucleotide sequence ID" value="XM_028279232.1"/>
</dbReference>
<feature type="domain" description="Chorein N-terminal" evidence="3">
    <location>
        <begin position="1"/>
        <end position="211"/>
    </location>
</feature>
<comment type="similarity">
    <text evidence="1">Belongs to the VPS13 family.</text>
</comment>
<dbReference type="GO" id="GO:0045053">
    <property type="term" value="P:protein retention in Golgi apparatus"/>
    <property type="evidence" value="ECO:0007669"/>
    <property type="project" value="TreeGrafter"/>
</dbReference>
<keyword evidence="2" id="KW-0813">Transport</keyword>
<name>A0A6P7FPU7_DIAVI</name>
<evidence type="ECO:0000256" key="1">
    <source>
        <dbReference type="ARBA" id="ARBA00006545"/>
    </source>
</evidence>
<sequence>MLEGAVARLLNQLLGKYVVDLDAENLNVGIFSGQVQLTDLKLKPEALYELDLPIEVRAGTIGKIWLQIPWTSLWNQPIVVNIEDLHIIAGPIVTNEPFDAEKNKRLSRASKKKALANLDNHEILGGPTSFSEHLISNILNYFQLNIANIHIRYEDNYSLKTPVAAGLCIGSITAESTNSKWRPSKYDKNAETCYYMVKLDAFSIYWNTDASLKKWDLPSQYYQWRNTMAASLQNYSMNDEEFNFGMNIFP</sequence>
<evidence type="ECO:0000313" key="4">
    <source>
        <dbReference type="RefSeq" id="XP_028135033.1"/>
    </source>
</evidence>
<dbReference type="InParanoid" id="A0A6P7FPU7"/>
<proteinExistence type="inferred from homology"/>
<gene>
    <name evidence="4" type="primary">LOC114329945</name>
</gene>
<accession>A0A6P7FPU7</accession>
<dbReference type="AlphaFoldDB" id="A0A6P7FPU7"/>
<dbReference type="InterPro" id="IPR026854">
    <property type="entry name" value="VPS13_N"/>
</dbReference>
<dbReference type="PANTHER" id="PTHR16166:SF93">
    <property type="entry name" value="INTERMEMBRANE LIPID TRANSFER PROTEIN VPS13"/>
    <property type="match status" value="1"/>
</dbReference>
<reference evidence="4" key="1">
    <citation type="submission" date="2025-08" db="UniProtKB">
        <authorList>
            <consortium name="RefSeq"/>
        </authorList>
    </citation>
    <scope>IDENTIFICATION</scope>
    <source>
        <tissue evidence="4">Whole insect</tissue>
    </source>
</reference>
<dbReference type="PANTHER" id="PTHR16166">
    <property type="entry name" value="VACUOLAR PROTEIN SORTING-ASSOCIATED PROTEIN VPS13"/>
    <property type="match status" value="1"/>
</dbReference>
<dbReference type="InterPro" id="IPR026847">
    <property type="entry name" value="VPS13"/>
</dbReference>